<evidence type="ECO:0000313" key="3">
    <source>
        <dbReference type="Proteomes" id="UP001432027"/>
    </source>
</evidence>
<organism evidence="2 3">
    <name type="scientific">Pristionchus entomophagus</name>
    <dbReference type="NCBI Taxonomy" id="358040"/>
    <lineage>
        <taxon>Eukaryota</taxon>
        <taxon>Metazoa</taxon>
        <taxon>Ecdysozoa</taxon>
        <taxon>Nematoda</taxon>
        <taxon>Chromadorea</taxon>
        <taxon>Rhabditida</taxon>
        <taxon>Rhabditina</taxon>
        <taxon>Diplogasteromorpha</taxon>
        <taxon>Diplogasteroidea</taxon>
        <taxon>Neodiplogasteridae</taxon>
        <taxon>Pristionchus</taxon>
    </lineage>
</organism>
<dbReference type="EMBL" id="BTSX01000002">
    <property type="protein sequence ID" value="GMS86046.1"/>
    <property type="molecule type" value="Genomic_DNA"/>
</dbReference>
<accession>A0AAV5T2U4</accession>
<name>A0AAV5T2U4_9BILA</name>
<evidence type="ECO:0000313" key="2">
    <source>
        <dbReference type="EMBL" id="GMS86046.1"/>
    </source>
</evidence>
<protein>
    <submittedName>
        <fullName evidence="2">Uncharacterized protein</fullName>
    </submittedName>
</protein>
<reference evidence="2" key="1">
    <citation type="submission" date="2023-10" db="EMBL/GenBank/DDBJ databases">
        <title>Genome assembly of Pristionchus species.</title>
        <authorList>
            <person name="Yoshida K."/>
            <person name="Sommer R.J."/>
        </authorList>
    </citation>
    <scope>NUCLEOTIDE SEQUENCE</scope>
    <source>
        <strain evidence="2">RS0144</strain>
    </source>
</reference>
<proteinExistence type="predicted"/>
<feature type="region of interest" description="Disordered" evidence="1">
    <location>
        <begin position="1"/>
        <end position="56"/>
    </location>
</feature>
<dbReference type="AlphaFoldDB" id="A0AAV5T2U4"/>
<sequence length="112" mass="12739">DNVMEDDLIEKEGEKDEFVDHSTDAPKDAIDDELMEGEEENEKISSGNDLNSDDFCEDCEPAVKKSRMDSQEETKKKYDCSVIFDHPPDIVSILPWLRQDPSCTNLSRGLLN</sequence>
<gene>
    <name evidence="2" type="ORF">PENTCL1PPCAC_8221</name>
</gene>
<evidence type="ECO:0000256" key="1">
    <source>
        <dbReference type="SAM" id="MobiDB-lite"/>
    </source>
</evidence>
<feature type="non-terminal residue" evidence="2">
    <location>
        <position position="1"/>
    </location>
</feature>
<keyword evidence="3" id="KW-1185">Reference proteome</keyword>
<comment type="caution">
    <text evidence="2">The sequence shown here is derived from an EMBL/GenBank/DDBJ whole genome shotgun (WGS) entry which is preliminary data.</text>
</comment>
<feature type="non-terminal residue" evidence="2">
    <location>
        <position position="112"/>
    </location>
</feature>
<feature type="compositionally biased region" description="Basic and acidic residues" evidence="1">
    <location>
        <begin position="10"/>
        <end position="29"/>
    </location>
</feature>
<dbReference type="Proteomes" id="UP001432027">
    <property type="component" value="Unassembled WGS sequence"/>
</dbReference>
<feature type="compositionally biased region" description="Acidic residues" evidence="1">
    <location>
        <begin position="30"/>
        <end position="41"/>
    </location>
</feature>